<feature type="region of interest" description="Disordered" evidence="1">
    <location>
        <begin position="375"/>
        <end position="410"/>
    </location>
</feature>
<feature type="domain" description="Gfd2/YDR514C-like C-terminal" evidence="2">
    <location>
        <begin position="116"/>
        <end position="320"/>
    </location>
</feature>
<organism evidence="3 4">
    <name type="scientific">Fusarium globosum</name>
    <dbReference type="NCBI Taxonomy" id="78864"/>
    <lineage>
        <taxon>Eukaryota</taxon>
        <taxon>Fungi</taxon>
        <taxon>Dikarya</taxon>
        <taxon>Ascomycota</taxon>
        <taxon>Pezizomycotina</taxon>
        <taxon>Sordariomycetes</taxon>
        <taxon>Hypocreomycetidae</taxon>
        <taxon>Hypocreales</taxon>
        <taxon>Nectriaceae</taxon>
        <taxon>Fusarium</taxon>
        <taxon>Fusarium fujikuroi species complex</taxon>
    </lineage>
</organism>
<evidence type="ECO:0000256" key="1">
    <source>
        <dbReference type="SAM" id="MobiDB-lite"/>
    </source>
</evidence>
<evidence type="ECO:0000313" key="3">
    <source>
        <dbReference type="EMBL" id="KAF5713837.1"/>
    </source>
</evidence>
<comment type="caution">
    <text evidence="3">The sequence shown here is derived from an EMBL/GenBank/DDBJ whole genome shotgun (WGS) entry which is preliminary data.</text>
</comment>
<dbReference type="Proteomes" id="UP000532311">
    <property type="component" value="Unassembled WGS sequence"/>
</dbReference>
<dbReference type="InterPro" id="IPR048519">
    <property type="entry name" value="Gfd2/YDR514C-like_C"/>
</dbReference>
<dbReference type="GO" id="GO:0005634">
    <property type="term" value="C:nucleus"/>
    <property type="evidence" value="ECO:0007669"/>
    <property type="project" value="TreeGrafter"/>
</dbReference>
<dbReference type="EMBL" id="JAAQPF010000143">
    <property type="protein sequence ID" value="KAF5713837.1"/>
    <property type="molecule type" value="Genomic_DNA"/>
</dbReference>
<dbReference type="PANTHER" id="PTHR28083:SF1">
    <property type="entry name" value="GOOD FOR FULL DBP5 ACTIVITY PROTEIN 2"/>
    <property type="match status" value="1"/>
</dbReference>
<dbReference type="AlphaFoldDB" id="A0A8H5YLZ8"/>
<evidence type="ECO:0000313" key="4">
    <source>
        <dbReference type="Proteomes" id="UP000532311"/>
    </source>
</evidence>
<reference evidence="3 4" key="1">
    <citation type="submission" date="2020-05" db="EMBL/GenBank/DDBJ databases">
        <title>Identification and distribution of gene clusters putatively required for synthesis of sphingolipid metabolism inhibitors in phylogenetically diverse species of the filamentous fungus Fusarium.</title>
        <authorList>
            <person name="Kim H.-S."/>
            <person name="Busman M."/>
            <person name="Brown D.W."/>
            <person name="Divon H."/>
            <person name="Uhlig S."/>
            <person name="Proctor R.H."/>
        </authorList>
    </citation>
    <scope>NUCLEOTIDE SEQUENCE [LARGE SCALE GENOMIC DNA]</scope>
    <source>
        <strain evidence="3 4">NRRL 26131</strain>
    </source>
</reference>
<sequence length="410" mass="47370">MTIFRHLAVNTLSRLMTGHWQYPGLQKTKPDAPWFKRHQVHGRNWGMPDDTLNDDSTDGTGYQTDERLKSMMPVSDAVASKYVAPENWKAPIFISIDSEDLCWFATGEYANGTQYSYKPTTELGWTWFDTRPMVESYLKETKPYPSPGDRGSNLFYKMHPSHYIINEFRGHFGGNCGAFHVTEPYSFVFGPSQYIDSDQLAPTLESLLANSLKSRERTAYEKANKIDRNIVFLTWDSELEENTLARLGLDWFSRPNIQLFDLQRHLMFTGQRSCQTVMDAIGLRYRDNRLFRAGDKRKGGHDILHNGANDTVFQIQILLALQYMDPELKPKLYDRVNSGQKPMTPITTWLDFTWRGSVLDMMNEPLVDLEEVPQETKAHQLTARTEARMNDNTVPQAPPQLKQGRNKRRR</sequence>
<keyword evidence="4" id="KW-1185">Reference proteome</keyword>
<dbReference type="PANTHER" id="PTHR28083">
    <property type="entry name" value="GOOD FOR FULL DBP5 ACTIVITY PROTEIN 2"/>
    <property type="match status" value="1"/>
</dbReference>
<gene>
    <name evidence="3" type="ORF">FGLOB1_3814</name>
</gene>
<evidence type="ECO:0000259" key="2">
    <source>
        <dbReference type="Pfam" id="PF21762"/>
    </source>
</evidence>
<proteinExistence type="predicted"/>
<dbReference type="InterPro" id="IPR040151">
    <property type="entry name" value="Gfd2/YDR514C-like"/>
</dbReference>
<accession>A0A8H5YLZ8</accession>
<protein>
    <recommendedName>
        <fullName evidence="2">Gfd2/YDR514C-like C-terminal domain-containing protein</fullName>
    </recommendedName>
</protein>
<dbReference type="Pfam" id="PF21762">
    <property type="entry name" value="DEDDh_C"/>
    <property type="match status" value="1"/>
</dbReference>
<name>A0A8H5YLZ8_9HYPO</name>